<dbReference type="SUPFAM" id="SSF52821">
    <property type="entry name" value="Rhodanese/Cell cycle control phosphatase"/>
    <property type="match status" value="1"/>
</dbReference>
<sequence>MNRPSPIRAVLASLALLVAGPALAGCSGDEAADAATPGAEGSNAPAPGREAAGVALDADRIVIDVRTPEEFDAGHVNDARLIDIQGPDFDAQIAELDPDADYVVYCRSGNRSAVAAGEMRAIGLDVLDGGAMDDMTAAGWPAG</sequence>
<dbReference type="CDD" id="cd00158">
    <property type="entry name" value="RHOD"/>
    <property type="match status" value="1"/>
</dbReference>
<protein>
    <submittedName>
        <fullName evidence="3">Rhodanese-like domain-containing protein</fullName>
    </submittedName>
</protein>
<gene>
    <name evidence="3" type="ORF">IPN02_09745</name>
</gene>
<keyword evidence="1" id="KW-0732">Signal</keyword>
<dbReference type="InterPro" id="IPR001763">
    <property type="entry name" value="Rhodanese-like_dom"/>
</dbReference>
<dbReference type="Pfam" id="PF00581">
    <property type="entry name" value="Rhodanese"/>
    <property type="match status" value="1"/>
</dbReference>
<feature type="chain" id="PRO_5037782837" evidence="1">
    <location>
        <begin position="25"/>
        <end position="143"/>
    </location>
</feature>
<dbReference type="AlphaFoldDB" id="A0A936NCE7"/>
<dbReference type="PANTHER" id="PTHR43031:SF1">
    <property type="entry name" value="PYRIDINE NUCLEOTIDE-DISULPHIDE OXIDOREDUCTASE"/>
    <property type="match status" value="1"/>
</dbReference>
<dbReference type="InterPro" id="IPR050229">
    <property type="entry name" value="GlpE_sulfurtransferase"/>
</dbReference>
<dbReference type="Proteomes" id="UP000727993">
    <property type="component" value="Unassembled WGS sequence"/>
</dbReference>
<proteinExistence type="predicted"/>
<reference evidence="3 4" key="1">
    <citation type="submission" date="2020-10" db="EMBL/GenBank/DDBJ databases">
        <title>Connecting structure to function with the recovery of over 1000 high-quality activated sludge metagenome-assembled genomes encoding full-length rRNA genes using long-read sequencing.</title>
        <authorList>
            <person name="Singleton C.M."/>
            <person name="Petriglieri F."/>
            <person name="Kristensen J.M."/>
            <person name="Kirkegaard R.H."/>
            <person name="Michaelsen T.Y."/>
            <person name="Andersen M.H."/>
            <person name="Karst S.M."/>
            <person name="Dueholm M.S."/>
            <person name="Nielsen P.H."/>
            <person name="Albertsen M."/>
        </authorList>
    </citation>
    <scope>NUCLEOTIDE SEQUENCE [LARGE SCALE GENOMIC DNA]</scope>
    <source>
        <strain evidence="3">Lyne_18-Q3-R50-59_MAXAC.006</strain>
    </source>
</reference>
<dbReference type="PROSITE" id="PS50206">
    <property type="entry name" value="RHODANESE_3"/>
    <property type="match status" value="1"/>
</dbReference>
<accession>A0A936NCE7</accession>
<dbReference type="PANTHER" id="PTHR43031">
    <property type="entry name" value="FAD-DEPENDENT OXIDOREDUCTASE"/>
    <property type="match status" value="1"/>
</dbReference>
<dbReference type="InterPro" id="IPR036873">
    <property type="entry name" value="Rhodanese-like_dom_sf"/>
</dbReference>
<organism evidence="3 4">
    <name type="scientific">Candidatus Neomicrothrix subdominans</name>
    <dbReference type="NCBI Taxonomy" id="2954438"/>
    <lineage>
        <taxon>Bacteria</taxon>
        <taxon>Bacillati</taxon>
        <taxon>Actinomycetota</taxon>
        <taxon>Acidimicrobiia</taxon>
        <taxon>Acidimicrobiales</taxon>
        <taxon>Microthrixaceae</taxon>
        <taxon>Candidatus Neomicrothrix</taxon>
    </lineage>
</organism>
<evidence type="ECO:0000313" key="4">
    <source>
        <dbReference type="Proteomes" id="UP000727993"/>
    </source>
</evidence>
<dbReference type="SMART" id="SM00450">
    <property type="entry name" value="RHOD"/>
    <property type="match status" value="1"/>
</dbReference>
<name>A0A936NCE7_9ACTN</name>
<evidence type="ECO:0000313" key="3">
    <source>
        <dbReference type="EMBL" id="MBK9297099.1"/>
    </source>
</evidence>
<comment type="caution">
    <text evidence="3">The sequence shown here is derived from an EMBL/GenBank/DDBJ whole genome shotgun (WGS) entry which is preliminary data.</text>
</comment>
<evidence type="ECO:0000256" key="1">
    <source>
        <dbReference type="SAM" id="SignalP"/>
    </source>
</evidence>
<dbReference type="PROSITE" id="PS51257">
    <property type="entry name" value="PROKAR_LIPOPROTEIN"/>
    <property type="match status" value="1"/>
</dbReference>
<feature type="domain" description="Rhodanese" evidence="2">
    <location>
        <begin position="56"/>
        <end position="143"/>
    </location>
</feature>
<dbReference type="Gene3D" id="3.40.250.10">
    <property type="entry name" value="Rhodanese-like domain"/>
    <property type="match status" value="1"/>
</dbReference>
<dbReference type="EMBL" id="JADJZA010000006">
    <property type="protein sequence ID" value="MBK9297099.1"/>
    <property type="molecule type" value="Genomic_DNA"/>
</dbReference>
<evidence type="ECO:0000259" key="2">
    <source>
        <dbReference type="PROSITE" id="PS50206"/>
    </source>
</evidence>
<feature type="signal peptide" evidence="1">
    <location>
        <begin position="1"/>
        <end position="24"/>
    </location>
</feature>